<evidence type="ECO:0000256" key="5">
    <source>
        <dbReference type="ARBA" id="ARBA00022691"/>
    </source>
</evidence>
<keyword evidence="5 10" id="KW-0949">S-adenosyl-L-methionine</keyword>
<name>A0A7J7JQY0_BUGNE</name>
<dbReference type="PANTHER" id="PTHR12189:SF2">
    <property type="entry name" value="MRNA CAP GUANINE-N7 METHYLTRANSFERASE"/>
    <property type="match status" value="1"/>
</dbReference>
<dbReference type="InterPro" id="IPR004971">
    <property type="entry name" value="mRNA_G-N7_MeTrfase_dom"/>
</dbReference>
<dbReference type="GO" id="GO:0004482">
    <property type="term" value="F:mRNA 5'-cap (guanine-N7-)-methyltransferase activity"/>
    <property type="evidence" value="ECO:0007669"/>
    <property type="project" value="UniProtKB-EC"/>
</dbReference>
<evidence type="ECO:0000259" key="13">
    <source>
        <dbReference type="PROSITE" id="PS51562"/>
    </source>
</evidence>
<keyword evidence="6 10" id="KW-0694">RNA-binding</keyword>
<reference evidence="14" key="1">
    <citation type="submission" date="2020-06" db="EMBL/GenBank/DDBJ databases">
        <title>Draft genome of Bugula neritina, a colonial animal packing powerful symbionts and potential medicines.</title>
        <authorList>
            <person name="Rayko M."/>
        </authorList>
    </citation>
    <scope>NUCLEOTIDE SEQUENCE [LARGE SCALE GENOMIC DNA]</scope>
    <source>
        <strain evidence="14">Kwan_BN1</strain>
    </source>
</reference>
<evidence type="ECO:0000256" key="2">
    <source>
        <dbReference type="ARBA" id="ARBA00022603"/>
    </source>
</evidence>
<keyword evidence="4 10" id="KW-0808">Transferase</keyword>
<feature type="domain" description="MRNA cap 0 methyltransferase" evidence="13">
    <location>
        <begin position="28"/>
        <end position="341"/>
    </location>
</feature>
<feature type="site" description="mRNA cap binding" evidence="12">
    <location>
        <position position="71"/>
    </location>
</feature>
<feature type="site" description="mRNA cap binding" evidence="12">
    <location>
        <position position="232"/>
    </location>
</feature>
<evidence type="ECO:0000256" key="12">
    <source>
        <dbReference type="PIRSR" id="PIRSR028762-2"/>
    </source>
</evidence>
<feature type="site" description="mRNA cap binding" evidence="12">
    <location>
        <position position="77"/>
    </location>
</feature>
<protein>
    <recommendedName>
        <fullName evidence="10">mRNA cap guanine-N(7) methyltransferase</fullName>
        <ecNumber evidence="10">2.1.1.56</ecNumber>
    </recommendedName>
    <alternativeName>
        <fullName evidence="10">mRNA (guanine-N(7))-methyltransferase</fullName>
    </alternativeName>
    <alternativeName>
        <fullName evidence="10">mRNA cap methyltransferase</fullName>
    </alternativeName>
</protein>
<dbReference type="InterPro" id="IPR016899">
    <property type="entry name" value="mRNA_G-N7_MeTrfase_euk"/>
</dbReference>
<feature type="site" description="mRNA cap binding" evidence="12">
    <location>
        <position position="102"/>
    </location>
</feature>
<dbReference type="AlphaFoldDB" id="A0A7J7JQY0"/>
<sequence length="356" mass="40699">MSEGGLGSTVASHYNTLQETGIEARKESRIIFMRGFNNWAKSTLINDFVGKIRHKTNDKNNIQVLDLGSGKGGDQRKWNKANVAKVIHTDIAETSVKQSEERYKELIQKSSHPVFKGEFYSADCSKTRLKDLYKDQSQRLDITSCQFVFHYSFETLEQADMMMRNACECLKPGGYFIGTTPDARELIRRLKDAEDTSFGNSVYRVSFESKDEFPLFGCKYDFHLEGVVDCPEFLVHFGMLEKLAAKYGMIPVYKENFASLFEQRIKDKRNVDLLKRMSALEEYPAPRGKHLVTSEPEAYREAENKLKELHNAGTQAKQVLTISKDEWEAITLYLAFAFQKISSPLEEEEGAETSHD</sequence>
<feature type="binding site" evidence="11">
    <location>
        <position position="90"/>
    </location>
    <ligand>
        <name>S-adenosyl-L-methionine</name>
        <dbReference type="ChEBI" id="CHEBI:59789"/>
    </ligand>
</feature>
<keyword evidence="7 10" id="KW-0506">mRNA capping</keyword>
<feature type="site" description="mRNA cap binding" evidence="12">
    <location>
        <position position="150"/>
    </location>
</feature>
<evidence type="ECO:0000256" key="3">
    <source>
        <dbReference type="ARBA" id="ARBA00022664"/>
    </source>
</evidence>
<evidence type="ECO:0000256" key="6">
    <source>
        <dbReference type="ARBA" id="ARBA00022884"/>
    </source>
</evidence>
<evidence type="ECO:0000256" key="1">
    <source>
        <dbReference type="ARBA" id="ARBA00004123"/>
    </source>
</evidence>
<feature type="binding site" evidence="12">
    <location>
        <begin position="37"/>
        <end position="38"/>
    </location>
    <ligand>
        <name>mRNA</name>
        <dbReference type="ChEBI" id="CHEBI:33699"/>
    </ligand>
</feature>
<dbReference type="PANTHER" id="PTHR12189">
    <property type="entry name" value="MRNA GUANINE-7- METHYLTRANSFERASE"/>
    <property type="match status" value="1"/>
</dbReference>
<comment type="similarity">
    <text evidence="10">Belongs to the class I-like SAM-binding methyltransferase superfamily. mRNA cap 0 methyltransferase family.</text>
</comment>
<dbReference type="EC" id="2.1.1.56" evidence="10"/>
<feature type="site" description="mRNA cap binding" evidence="12">
    <location>
        <position position="333"/>
    </location>
</feature>
<feature type="binding site" evidence="11">
    <location>
        <position position="146"/>
    </location>
    <ligand>
        <name>S-adenosyl-L-methionine</name>
        <dbReference type="ChEBI" id="CHEBI:59789"/>
    </ligand>
</feature>
<comment type="subcellular location">
    <subcellularLocation>
        <location evidence="1 10">Nucleus</location>
    </subcellularLocation>
</comment>
<organism evidence="14 15">
    <name type="scientific">Bugula neritina</name>
    <name type="common">Brown bryozoan</name>
    <name type="synonym">Sertularia neritina</name>
    <dbReference type="NCBI Taxonomy" id="10212"/>
    <lineage>
        <taxon>Eukaryota</taxon>
        <taxon>Metazoa</taxon>
        <taxon>Spiralia</taxon>
        <taxon>Lophotrochozoa</taxon>
        <taxon>Bryozoa</taxon>
        <taxon>Gymnolaemata</taxon>
        <taxon>Cheilostomatida</taxon>
        <taxon>Flustrina</taxon>
        <taxon>Buguloidea</taxon>
        <taxon>Bugulidae</taxon>
        <taxon>Bugula</taxon>
    </lineage>
</organism>
<comment type="catalytic activity">
    <reaction evidence="9">
        <text>a 5'-end (5'-triphosphoguanosine)-ribonucleoside in mRNA + S-adenosyl-L-methionine = a 5'-end (N(7)-methyl 5'-triphosphoguanosine)-ribonucleoside in mRNA + S-adenosyl-L-homocysteine</text>
        <dbReference type="Rhea" id="RHEA:67008"/>
        <dbReference type="Rhea" id="RHEA-COMP:17166"/>
        <dbReference type="Rhea" id="RHEA-COMP:17167"/>
        <dbReference type="ChEBI" id="CHEBI:57856"/>
        <dbReference type="ChEBI" id="CHEBI:59789"/>
        <dbReference type="ChEBI" id="CHEBI:156461"/>
        <dbReference type="ChEBI" id="CHEBI:167617"/>
        <dbReference type="EC" id="2.1.1.56"/>
    </reaction>
</comment>
<keyword evidence="3 10" id="KW-0507">mRNA processing</keyword>
<evidence type="ECO:0000256" key="9">
    <source>
        <dbReference type="ARBA" id="ARBA00044712"/>
    </source>
</evidence>
<dbReference type="InterPro" id="IPR039753">
    <property type="entry name" value="RG7MT1"/>
</dbReference>
<evidence type="ECO:0000256" key="10">
    <source>
        <dbReference type="PIRNR" id="PIRNR028762"/>
    </source>
</evidence>
<dbReference type="Pfam" id="PF03291">
    <property type="entry name" value="mRNA_G-N7_MeTrfase"/>
    <property type="match status" value="1"/>
</dbReference>
<feature type="binding site" evidence="11">
    <location>
        <position position="123"/>
    </location>
    <ligand>
        <name>S-adenosyl-L-methionine</name>
        <dbReference type="ChEBI" id="CHEBI:59789"/>
    </ligand>
</feature>
<evidence type="ECO:0000313" key="14">
    <source>
        <dbReference type="EMBL" id="KAF6028283.1"/>
    </source>
</evidence>
<evidence type="ECO:0000256" key="7">
    <source>
        <dbReference type="ARBA" id="ARBA00023042"/>
    </source>
</evidence>
<evidence type="ECO:0000256" key="8">
    <source>
        <dbReference type="ARBA" id="ARBA00023242"/>
    </source>
</evidence>
<dbReference type="OrthoDB" id="10248867at2759"/>
<feature type="binding site" evidence="11">
    <location>
        <position position="68"/>
    </location>
    <ligand>
        <name>S-adenosyl-L-methionine</name>
        <dbReference type="ChEBI" id="CHEBI:59789"/>
    </ligand>
</feature>
<dbReference type="GO" id="GO:0005634">
    <property type="term" value="C:nucleus"/>
    <property type="evidence" value="ECO:0007669"/>
    <property type="project" value="UniProtKB-SubCell"/>
</dbReference>
<gene>
    <name evidence="14" type="ORF">EB796_013387</name>
</gene>
<feature type="binding site" evidence="11">
    <location>
        <position position="41"/>
    </location>
    <ligand>
        <name>S-adenosyl-L-methionine</name>
        <dbReference type="ChEBI" id="CHEBI:59789"/>
    </ligand>
</feature>
<dbReference type="SUPFAM" id="SSF53335">
    <property type="entry name" value="S-adenosyl-L-methionine-dependent methyltransferases"/>
    <property type="match status" value="1"/>
</dbReference>
<comment type="caution">
    <text evidence="14">The sequence shown here is derived from an EMBL/GenBank/DDBJ whole genome shotgun (WGS) entry which is preliminary data.</text>
</comment>
<accession>A0A7J7JQY0</accession>
<dbReference type="InterPro" id="IPR029063">
    <property type="entry name" value="SAM-dependent_MTases_sf"/>
</dbReference>
<evidence type="ECO:0000256" key="4">
    <source>
        <dbReference type="ARBA" id="ARBA00022679"/>
    </source>
</evidence>
<keyword evidence="15" id="KW-1185">Reference proteome</keyword>
<dbReference type="Gene3D" id="3.40.50.150">
    <property type="entry name" value="Vaccinia Virus protein VP39"/>
    <property type="match status" value="1"/>
</dbReference>
<dbReference type="PROSITE" id="PS51562">
    <property type="entry name" value="RNA_CAP0_MT"/>
    <property type="match status" value="1"/>
</dbReference>
<dbReference type="GO" id="GO:0003723">
    <property type="term" value="F:RNA binding"/>
    <property type="evidence" value="ECO:0007669"/>
    <property type="project" value="UniProtKB-KW"/>
</dbReference>
<proteinExistence type="inferred from homology"/>
<dbReference type="EMBL" id="VXIV02001965">
    <property type="protein sequence ID" value="KAF6028283.1"/>
    <property type="molecule type" value="Genomic_DNA"/>
</dbReference>
<feature type="binding site" evidence="11">
    <location>
        <position position="151"/>
    </location>
    <ligand>
        <name>S-adenosyl-L-methionine</name>
        <dbReference type="ChEBI" id="CHEBI:59789"/>
    </ligand>
</feature>
<evidence type="ECO:0000256" key="11">
    <source>
        <dbReference type="PIRSR" id="PIRSR028762-1"/>
    </source>
</evidence>
<dbReference type="Proteomes" id="UP000593567">
    <property type="component" value="Unassembled WGS sequence"/>
</dbReference>
<dbReference type="PIRSF" id="PIRSF028762">
    <property type="entry name" value="ABD1"/>
    <property type="match status" value="1"/>
</dbReference>
<dbReference type="CDD" id="cd02440">
    <property type="entry name" value="AdoMet_MTases"/>
    <property type="match status" value="1"/>
</dbReference>
<keyword evidence="2 10" id="KW-0489">Methyltransferase</keyword>
<evidence type="ECO:0000313" key="15">
    <source>
        <dbReference type="Proteomes" id="UP000593567"/>
    </source>
</evidence>
<keyword evidence="8 10" id="KW-0539">Nucleus</keyword>